<dbReference type="WBParaSite" id="nRc.2.0.1.t33162-RA">
    <property type="protein sequence ID" value="nRc.2.0.1.t33162-RA"/>
    <property type="gene ID" value="nRc.2.0.1.g33162"/>
</dbReference>
<sequence>MVLRDPDPAVETPKKISVLCGKCPKIFPHSPKRVCEEKFVEKSGKMQNHIENMQPEFKNQASNEELELSIARDVLVIFVAVLQVNAIFHTAGHITVEHGILYFNLIFGYGFLLDTDVYKLRMSIMIFPEKARTEVTSRKFFVGKLCQQ</sequence>
<reference evidence="2" key="1">
    <citation type="submission" date="2022-11" db="UniProtKB">
        <authorList>
            <consortium name="WormBaseParasite"/>
        </authorList>
    </citation>
    <scope>IDENTIFICATION</scope>
</reference>
<accession>A0A915K5M3</accession>
<organism evidence="1 2">
    <name type="scientific">Romanomermis culicivorax</name>
    <name type="common">Nematode worm</name>
    <dbReference type="NCBI Taxonomy" id="13658"/>
    <lineage>
        <taxon>Eukaryota</taxon>
        <taxon>Metazoa</taxon>
        <taxon>Ecdysozoa</taxon>
        <taxon>Nematoda</taxon>
        <taxon>Enoplea</taxon>
        <taxon>Dorylaimia</taxon>
        <taxon>Mermithida</taxon>
        <taxon>Mermithoidea</taxon>
        <taxon>Mermithidae</taxon>
        <taxon>Romanomermis</taxon>
    </lineage>
</organism>
<dbReference type="AlphaFoldDB" id="A0A915K5M3"/>
<evidence type="ECO:0000313" key="1">
    <source>
        <dbReference type="Proteomes" id="UP000887565"/>
    </source>
</evidence>
<evidence type="ECO:0000313" key="2">
    <source>
        <dbReference type="WBParaSite" id="nRc.2.0.1.t33162-RA"/>
    </source>
</evidence>
<keyword evidence="1" id="KW-1185">Reference proteome</keyword>
<protein>
    <submittedName>
        <fullName evidence="2">Uncharacterized protein</fullName>
    </submittedName>
</protein>
<dbReference type="Proteomes" id="UP000887565">
    <property type="component" value="Unplaced"/>
</dbReference>
<name>A0A915K5M3_ROMCU</name>
<proteinExistence type="predicted"/>